<feature type="compositionally biased region" description="Basic residues" evidence="1">
    <location>
        <begin position="222"/>
        <end position="239"/>
    </location>
</feature>
<feature type="compositionally biased region" description="Low complexity" evidence="1">
    <location>
        <begin position="80"/>
        <end position="89"/>
    </location>
</feature>
<dbReference type="STRING" id="45235.A0A2K3QFZ8"/>
<keyword evidence="3" id="KW-1185">Reference proteome</keyword>
<feature type="non-terminal residue" evidence="2">
    <location>
        <position position="1"/>
    </location>
</feature>
<evidence type="ECO:0000256" key="1">
    <source>
        <dbReference type="SAM" id="MobiDB-lite"/>
    </source>
</evidence>
<proteinExistence type="predicted"/>
<protein>
    <submittedName>
        <fullName evidence="2">Uncharacterized protein</fullName>
    </submittedName>
</protein>
<organism evidence="2 3">
    <name type="scientific">Tolypocladium capitatum</name>
    <dbReference type="NCBI Taxonomy" id="45235"/>
    <lineage>
        <taxon>Eukaryota</taxon>
        <taxon>Fungi</taxon>
        <taxon>Dikarya</taxon>
        <taxon>Ascomycota</taxon>
        <taxon>Pezizomycotina</taxon>
        <taxon>Sordariomycetes</taxon>
        <taxon>Hypocreomycetidae</taxon>
        <taxon>Hypocreales</taxon>
        <taxon>Ophiocordycipitaceae</taxon>
        <taxon>Tolypocladium</taxon>
    </lineage>
</organism>
<feature type="compositionally biased region" description="Basic and acidic residues" evidence="1">
    <location>
        <begin position="266"/>
        <end position="276"/>
    </location>
</feature>
<accession>A0A2K3QFZ8</accession>
<feature type="region of interest" description="Disordered" evidence="1">
    <location>
        <begin position="41"/>
        <end position="97"/>
    </location>
</feature>
<sequence length="276" mass="31213">TALAWDGGRDASQRSPRHCSSCTSLRTSIAAVVDPVSCNTQHTRQEAQHGLDGQGALGGARPRHQRDQHHARPQPRRRQAAPGHAPQAPRGHRGTRRPVDQLADHFRQYGHRLPGPHAACAGQARRLEHGPALRGRPSHRRPPHRRRLLHRPRLRLQQGPRHPLRRRPLRVRLRAPRRGPLPRRRRPVQPALQRHRAGPQARVARQAELRDGAALPAELRTGRPRHHARRLHPRRQRPPPRRERLQGTGRGDPHGYDARQGQGGRGAEHQGHAECV</sequence>
<comment type="caution">
    <text evidence="2">The sequence shown here is derived from an EMBL/GenBank/DDBJ whole genome shotgun (WGS) entry which is preliminary data.</text>
</comment>
<dbReference type="Proteomes" id="UP000236621">
    <property type="component" value="Unassembled WGS sequence"/>
</dbReference>
<feature type="region of interest" description="Disordered" evidence="1">
    <location>
        <begin position="1"/>
        <end position="20"/>
    </location>
</feature>
<evidence type="ECO:0000313" key="2">
    <source>
        <dbReference type="EMBL" id="PNY26477.1"/>
    </source>
</evidence>
<dbReference type="AlphaFoldDB" id="A0A2K3QFZ8"/>
<feature type="compositionally biased region" description="Basic and acidic residues" evidence="1">
    <location>
        <begin position="240"/>
        <end position="257"/>
    </location>
</feature>
<name>A0A2K3QFZ8_9HYPO</name>
<feature type="non-terminal residue" evidence="2">
    <location>
        <position position="276"/>
    </location>
</feature>
<feature type="compositionally biased region" description="Basic residues" evidence="1">
    <location>
        <begin position="162"/>
        <end position="197"/>
    </location>
</feature>
<feature type="region of interest" description="Disordered" evidence="1">
    <location>
        <begin position="129"/>
        <end position="276"/>
    </location>
</feature>
<feature type="compositionally biased region" description="Basic residues" evidence="1">
    <location>
        <begin position="136"/>
        <end position="154"/>
    </location>
</feature>
<feature type="compositionally biased region" description="Basic residues" evidence="1">
    <location>
        <begin position="61"/>
        <end position="79"/>
    </location>
</feature>
<reference evidence="2 3" key="1">
    <citation type="submission" date="2017-08" db="EMBL/GenBank/DDBJ databases">
        <title>Harnessing the power of phylogenomics to disentangle the directionality and signatures of interkingdom host jumping in the parasitic fungal genus Tolypocladium.</title>
        <authorList>
            <person name="Quandt C.A."/>
            <person name="Patterson W."/>
            <person name="Spatafora J.W."/>
        </authorList>
    </citation>
    <scope>NUCLEOTIDE SEQUENCE [LARGE SCALE GENOMIC DNA]</scope>
    <source>
        <strain evidence="2 3">CBS 113982</strain>
    </source>
</reference>
<evidence type="ECO:0000313" key="3">
    <source>
        <dbReference type="Proteomes" id="UP000236621"/>
    </source>
</evidence>
<gene>
    <name evidence="2" type="ORF">TCAP_03609</name>
</gene>
<dbReference type="EMBL" id="NRSZ01000548">
    <property type="protein sequence ID" value="PNY26477.1"/>
    <property type="molecule type" value="Genomic_DNA"/>
</dbReference>